<gene>
    <name evidence="3" type="ORF">KSB_12440</name>
</gene>
<protein>
    <submittedName>
        <fullName evidence="3">Uncharacterized protein</fullName>
    </submittedName>
</protein>
<keyword evidence="4" id="KW-1185">Reference proteome</keyword>
<evidence type="ECO:0000313" key="3">
    <source>
        <dbReference type="EMBL" id="GHO52769.1"/>
    </source>
</evidence>
<comment type="caution">
    <text evidence="3">The sequence shown here is derived from an EMBL/GenBank/DDBJ whole genome shotgun (WGS) entry which is preliminary data.</text>
</comment>
<feature type="compositionally biased region" description="Low complexity" evidence="1">
    <location>
        <begin position="27"/>
        <end position="38"/>
    </location>
</feature>
<evidence type="ECO:0000256" key="1">
    <source>
        <dbReference type="SAM" id="MobiDB-lite"/>
    </source>
</evidence>
<reference evidence="3 4" key="1">
    <citation type="journal article" date="2021" name="Int. J. Syst. Evol. Microbiol.">
        <title>Reticulibacter mediterranei gen. nov., sp. nov., within the new family Reticulibacteraceae fam. nov., and Ktedonospora formicarum gen. nov., sp. nov., Ktedonobacter robiniae sp. nov., Dictyobacter formicarum sp. nov. and Dictyobacter arantiisoli sp. nov., belonging to the class Ktedonobacteria.</title>
        <authorList>
            <person name="Yabe S."/>
            <person name="Zheng Y."/>
            <person name="Wang C.M."/>
            <person name="Sakai Y."/>
            <person name="Abe K."/>
            <person name="Yokota A."/>
            <person name="Donadio S."/>
            <person name="Cavaletti L."/>
            <person name="Monciardini P."/>
        </authorList>
    </citation>
    <scope>NUCLEOTIDE SEQUENCE [LARGE SCALE GENOMIC DNA]</scope>
    <source>
        <strain evidence="3 4">SOSP1-30</strain>
    </source>
</reference>
<keyword evidence="2" id="KW-0812">Transmembrane</keyword>
<dbReference type="EMBL" id="BNJG01000001">
    <property type="protein sequence ID" value="GHO52769.1"/>
    <property type="molecule type" value="Genomic_DNA"/>
</dbReference>
<feature type="region of interest" description="Disordered" evidence="1">
    <location>
        <begin position="1"/>
        <end position="38"/>
    </location>
</feature>
<organism evidence="3 4">
    <name type="scientific">Ktedonobacter robiniae</name>
    <dbReference type="NCBI Taxonomy" id="2778365"/>
    <lineage>
        <taxon>Bacteria</taxon>
        <taxon>Bacillati</taxon>
        <taxon>Chloroflexota</taxon>
        <taxon>Ktedonobacteria</taxon>
        <taxon>Ktedonobacterales</taxon>
        <taxon>Ktedonobacteraceae</taxon>
        <taxon>Ktedonobacter</taxon>
    </lineage>
</organism>
<evidence type="ECO:0000256" key="2">
    <source>
        <dbReference type="SAM" id="Phobius"/>
    </source>
</evidence>
<feature type="transmembrane region" description="Helical" evidence="2">
    <location>
        <begin position="88"/>
        <end position="112"/>
    </location>
</feature>
<keyword evidence="2" id="KW-0472">Membrane</keyword>
<proteinExistence type="predicted"/>
<dbReference type="RefSeq" id="WP_201369640.1">
    <property type="nucleotide sequence ID" value="NZ_BNJG01000001.1"/>
</dbReference>
<accession>A0ABQ3UJ64</accession>
<feature type="transmembrane region" description="Helical" evidence="2">
    <location>
        <begin position="62"/>
        <end position="82"/>
    </location>
</feature>
<keyword evidence="2" id="KW-1133">Transmembrane helix</keyword>
<name>A0ABQ3UJ64_9CHLR</name>
<sequence length="117" mass="12900">MSQQMYPQDDEYRGYQSNAYTERPEGQPQSSQTYQPPSYDMNAQKIGQVNFSNRGISSGQRLALGIVSVVMFVPISAIFLSIGDSTNAISIIARLIGFGIVSLAIIIINVAINWHRS</sequence>
<evidence type="ECO:0000313" key="4">
    <source>
        <dbReference type="Proteomes" id="UP000654345"/>
    </source>
</evidence>
<dbReference type="Proteomes" id="UP000654345">
    <property type="component" value="Unassembled WGS sequence"/>
</dbReference>